<protein>
    <submittedName>
        <fullName evidence="8">G3E family GTPase</fullName>
    </submittedName>
</protein>
<evidence type="ECO:0000256" key="1">
    <source>
        <dbReference type="ARBA" id="ARBA00022741"/>
    </source>
</evidence>
<reference evidence="8 9" key="1">
    <citation type="submission" date="2021-03" db="EMBL/GenBank/DDBJ databases">
        <title>Sequencing the genomes of 1000 actinobacteria strains.</title>
        <authorList>
            <person name="Klenk H.-P."/>
        </authorList>
    </citation>
    <scope>NUCLEOTIDE SEQUENCE [LARGE SCALE GENOMIC DNA]</scope>
    <source>
        <strain evidence="8 9">DSM 15797</strain>
    </source>
</reference>
<dbReference type="SUPFAM" id="SSF90002">
    <property type="entry name" value="Hypothetical protein YjiA, C-terminal domain"/>
    <property type="match status" value="1"/>
</dbReference>
<dbReference type="InterPro" id="IPR036627">
    <property type="entry name" value="CobW-likC_sf"/>
</dbReference>
<comment type="similarity">
    <text evidence="4">Belongs to the SIMIBI class G3E GTPase family. ZNG1 subfamily.</text>
</comment>
<dbReference type="RefSeq" id="WP_210001982.1">
    <property type="nucleotide sequence ID" value="NZ_BAAAJY010000001.1"/>
</dbReference>
<comment type="catalytic activity">
    <reaction evidence="5">
        <text>GTP + H2O = GDP + phosphate + H(+)</text>
        <dbReference type="Rhea" id="RHEA:19669"/>
        <dbReference type="ChEBI" id="CHEBI:15377"/>
        <dbReference type="ChEBI" id="CHEBI:15378"/>
        <dbReference type="ChEBI" id="CHEBI:37565"/>
        <dbReference type="ChEBI" id="CHEBI:43474"/>
        <dbReference type="ChEBI" id="CHEBI:58189"/>
    </reaction>
    <physiologicalReaction direction="left-to-right" evidence="5">
        <dbReference type="Rhea" id="RHEA:19670"/>
    </physiologicalReaction>
</comment>
<name>A0ABS4XIW3_9MICC</name>
<evidence type="ECO:0000256" key="6">
    <source>
        <dbReference type="SAM" id="MobiDB-lite"/>
    </source>
</evidence>
<sequence>MQSAIPVTFITGFLGSGKTTLVNRLLQQKEGLRVGVVVNEFGELPIDGSLISRSEGMDIVELANGCVCCASRGDLEGALSALASSGKPLDHILLESSGLADPGPVIERLVSPPLSDALHLQQTVTLVDAANFDRNLEHAEAAYNQITHADLLVLNKTDLVSPQEVEQIRAGLELLNPSAPVLVAVRASLDLADLLAYPPRMEAAESSPSLRGEHVPHAAHGRSMTSISLTSELTLDEDKFRSWLGGLPPTVIRVKGIVKVFRAGESRDLIVHVVSGLITLEDATEIGVDGQRGVVVIGSDLDDPAIRSGFQGCIGRAEEQVVPA</sequence>
<dbReference type="EMBL" id="JAGIOF010000003">
    <property type="protein sequence ID" value="MBP2388401.1"/>
    <property type="molecule type" value="Genomic_DNA"/>
</dbReference>
<dbReference type="InterPro" id="IPR027417">
    <property type="entry name" value="P-loop_NTPase"/>
</dbReference>
<dbReference type="PANTHER" id="PTHR13748:SF62">
    <property type="entry name" value="COBW DOMAIN-CONTAINING PROTEIN"/>
    <property type="match status" value="1"/>
</dbReference>
<dbReference type="Gene3D" id="3.30.1220.10">
    <property type="entry name" value="CobW-like, C-terminal domain"/>
    <property type="match status" value="1"/>
</dbReference>
<organism evidence="8 9">
    <name type="scientific">Paeniglutamicibacter kerguelensis</name>
    <dbReference type="NCBI Taxonomy" id="254788"/>
    <lineage>
        <taxon>Bacteria</taxon>
        <taxon>Bacillati</taxon>
        <taxon>Actinomycetota</taxon>
        <taxon>Actinomycetes</taxon>
        <taxon>Micrococcales</taxon>
        <taxon>Micrococcaceae</taxon>
        <taxon>Paeniglutamicibacter</taxon>
    </lineage>
</organism>
<dbReference type="PANTHER" id="PTHR13748">
    <property type="entry name" value="COBW-RELATED"/>
    <property type="match status" value="1"/>
</dbReference>
<keyword evidence="2" id="KW-0378">Hydrolase</keyword>
<feature type="region of interest" description="Disordered" evidence="6">
    <location>
        <begin position="203"/>
        <end position="222"/>
    </location>
</feature>
<dbReference type="CDD" id="cd03112">
    <property type="entry name" value="CobW-like"/>
    <property type="match status" value="1"/>
</dbReference>
<evidence type="ECO:0000256" key="2">
    <source>
        <dbReference type="ARBA" id="ARBA00022801"/>
    </source>
</evidence>
<proteinExistence type="inferred from homology"/>
<feature type="domain" description="CobW C-terminal" evidence="7">
    <location>
        <begin position="224"/>
        <end position="314"/>
    </location>
</feature>
<dbReference type="InterPro" id="IPR051316">
    <property type="entry name" value="Zinc-reg_GTPase_activator"/>
</dbReference>
<dbReference type="InterPro" id="IPR003495">
    <property type="entry name" value="CobW/HypB/UreG_nucleotide-bd"/>
</dbReference>
<evidence type="ECO:0000256" key="5">
    <source>
        <dbReference type="ARBA" id="ARBA00049117"/>
    </source>
</evidence>
<dbReference type="Pfam" id="PF02492">
    <property type="entry name" value="cobW"/>
    <property type="match status" value="1"/>
</dbReference>
<evidence type="ECO:0000313" key="8">
    <source>
        <dbReference type="EMBL" id="MBP2388401.1"/>
    </source>
</evidence>
<dbReference type="SUPFAM" id="SSF52540">
    <property type="entry name" value="P-loop containing nucleoside triphosphate hydrolases"/>
    <property type="match status" value="1"/>
</dbReference>
<keyword evidence="1" id="KW-0547">Nucleotide-binding</keyword>
<keyword evidence="9" id="KW-1185">Reference proteome</keyword>
<accession>A0ABS4XIW3</accession>
<evidence type="ECO:0000259" key="7">
    <source>
        <dbReference type="SMART" id="SM00833"/>
    </source>
</evidence>
<dbReference type="Pfam" id="PF07683">
    <property type="entry name" value="CobW_C"/>
    <property type="match status" value="1"/>
</dbReference>
<evidence type="ECO:0000313" key="9">
    <source>
        <dbReference type="Proteomes" id="UP001296993"/>
    </source>
</evidence>
<comment type="caution">
    <text evidence="8">The sequence shown here is derived from an EMBL/GenBank/DDBJ whole genome shotgun (WGS) entry which is preliminary data.</text>
</comment>
<evidence type="ECO:0000256" key="4">
    <source>
        <dbReference type="ARBA" id="ARBA00034320"/>
    </source>
</evidence>
<gene>
    <name evidence="8" type="ORF">JOF47_003974</name>
</gene>
<keyword evidence="3" id="KW-0143">Chaperone</keyword>
<dbReference type="SMART" id="SM00833">
    <property type="entry name" value="CobW_C"/>
    <property type="match status" value="1"/>
</dbReference>
<dbReference type="Proteomes" id="UP001296993">
    <property type="component" value="Unassembled WGS sequence"/>
</dbReference>
<dbReference type="InterPro" id="IPR011629">
    <property type="entry name" value="CobW-like_C"/>
</dbReference>
<evidence type="ECO:0000256" key="3">
    <source>
        <dbReference type="ARBA" id="ARBA00023186"/>
    </source>
</evidence>
<dbReference type="Gene3D" id="3.40.50.300">
    <property type="entry name" value="P-loop containing nucleotide triphosphate hydrolases"/>
    <property type="match status" value="1"/>
</dbReference>